<evidence type="ECO:0000256" key="4">
    <source>
        <dbReference type="SAM" id="Coils"/>
    </source>
</evidence>
<evidence type="ECO:0000313" key="8">
    <source>
        <dbReference type="Proteomes" id="UP000596742"/>
    </source>
</evidence>
<keyword evidence="8" id="KW-1185">Reference proteome</keyword>
<dbReference type="Pfam" id="PF20720">
    <property type="entry name" value="nSTAND3"/>
    <property type="match status" value="1"/>
</dbReference>
<comment type="caution">
    <text evidence="7">The sequence shown here is derived from an EMBL/GenBank/DDBJ whole genome shotgun (WGS) entry which is preliminary data.</text>
</comment>
<evidence type="ECO:0000256" key="3">
    <source>
        <dbReference type="PROSITE-ProRule" id="PRU00023"/>
    </source>
</evidence>
<dbReference type="InterPro" id="IPR041249">
    <property type="entry name" value="HEPN_DZIP3"/>
</dbReference>
<evidence type="ECO:0000259" key="6">
    <source>
        <dbReference type="Pfam" id="PF20720"/>
    </source>
</evidence>
<dbReference type="InterPro" id="IPR051631">
    <property type="entry name" value="Ankyrin-KH/SAM_domain"/>
</dbReference>
<evidence type="ECO:0000313" key="7">
    <source>
        <dbReference type="EMBL" id="VDI12385.1"/>
    </source>
</evidence>
<feature type="repeat" description="ANK" evidence="3">
    <location>
        <begin position="763"/>
        <end position="795"/>
    </location>
</feature>
<organism evidence="7 8">
    <name type="scientific">Mytilus galloprovincialis</name>
    <name type="common">Mediterranean mussel</name>
    <dbReference type="NCBI Taxonomy" id="29158"/>
    <lineage>
        <taxon>Eukaryota</taxon>
        <taxon>Metazoa</taxon>
        <taxon>Spiralia</taxon>
        <taxon>Lophotrochozoa</taxon>
        <taxon>Mollusca</taxon>
        <taxon>Bivalvia</taxon>
        <taxon>Autobranchia</taxon>
        <taxon>Pteriomorphia</taxon>
        <taxon>Mytilida</taxon>
        <taxon>Mytiloidea</taxon>
        <taxon>Mytilidae</taxon>
        <taxon>Mytilinae</taxon>
        <taxon>Mytilus</taxon>
    </lineage>
</organism>
<dbReference type="InterPro" id="IPR049050">
    <property type="entry name" value="nSTAND3"/>
</dbReference>
<proteinExistence type="predicted"/>
<keyword evidence="2 3" id="KW-0040">ANK repeat</keyword>
<dbReference type="OrthoDB" id="6087955at2759"/>
<keyword evidence="1" id="KW-0677">Repeat</keyword>
<dbReference type="PANTHER" id="PTHR23206">
    <property type="entry name" value="MASK PROTEIN"/>
    <property type="match status" value="1"/>
</dbReference>
<dbReference type="EMBL" id="UYJE01002622">
    <property type="protein sequence ID" value="VDI12385.1"/>
    <property type="molecule type" value="Genomic_DNA"/>
</dbReference>
<name>A0A8B6D0R3_MYTGA</name>
<evidence type="ECO:0008006" key="9">
    <source>
        <dbReference type="Google" id="ProtNLM"/>
    </source>
</evidence>
<dbReference type="SUPFAM" id="SSF48403">
    <property type="entry name" value="Ankyrin repeat"/>
    <property type="match status" value="1"/>
</dbReference>
<dbReference type="InterPro" id="IPR036770">
    <property type="entry name" value="Ankyrin_rpt-contain_sf"/>
</dbReference>
<feature type="domain" description="Novel STAND NTPase 3" evidence="6">
    <location>
        <begin position="248"/>
        <end position="400"/>
    </location>
</feature>
<dbReference type="Proteomes" id="UP000596742">
    <property type="component" value="Unassembled WGS sequence"/>
</dbReference>
<dbReference type="Pfam" id="PF18738">
    <property type="entry name" value="HEPN_DZIP3"/>
    <property type="match status" value="1"/>
</dbReference>
<accession>A0A8B6D0R3</accession>
<protein>
    <recommendedName>
        <fullName evidence="9">DZIP3-like HEPN domain-containing protein</fullName>
    </recommendedName>
</protein>
<dbReference type="AlphaFoldDB" id="A0A8B6D0R3"/>
<dbReference type="PANTHER" id="PTHR23206:SF8">
    <property type="entry name" value="ANKYRIN REPEAT AND KH DOMAIN-CONTAINING 1"/>
    <property type="match status" value="1"/>
</dbReference>
<feature type="domain" description="DZIP3-like HEPN" evidence="5">
    <location>
        <begin position="39"/>
        <end position="164"/>
    </location>
</feature>
<sequence length="859" mass="98674">MEGISEDEKNFIILQLVLTGISPLAVRKIFDKEFHPVCLKSSLNKEFGKINQLKNRGVLNQAQMDLLFPKGGIEPTSTKFDISLMLCLLRNFTEIDVHDLIPQPNDTSIAADLSRIKYYRNKCSHVYESKLATESFRLIWIDLTKAIERLGGANLYKECLTLKHKLEKSGERIICEIFNEMQISKKEIEDIKEEMLRLKEKHSLEVDLARAEQQEEAELERLHIRKDEIKYNAEIKRKWREKLNSKTFVLSKAAMQALETILHNQFVVVSGISGSGKSTVVHHTALRMSESHGYLVVPRGNISQVYLREDTGLKIIYVMDDLFGNVSISDYDLFDLNWIFDNMKFIAARNPNCKFLITCRPNTISMSKIKDVLPSIVECNLHSPELTLTLNERRKICDLYLPEEIIVYQNDHILLQTEQLPLLCTLYKKHFCNSVQDFFLNADEIITSKIQAMRESESPSYICLAMLLIYGEDNTLLRLDESVTLEHKYIVLNSIISESRIKRTTFSRKMILAGWEALEGTYVRIDGVRLSFIHDKIYDIAVSCIGGRFINSILKYAEYSFIESRVRLELFATPENTQNACVILNQTYIETFFARLLKEVKRYNDRVFGNIQNKDQCYRKAFINHLKHHLTDSDLKYFIPQLVLLCKLGYQEFVSYIVEKWKKQLRTTQFKSETPLSVACSMGHFNIAKLLVESSIGKDVTDGSINRACQKGYTNIFELLLKHGIYFDLIKCFVDACENGQAEIVELFLGKKPKLLKSSLCCYGIVPLSSACTNGHEEVVDILLRHNVLVNNNNNSSAYTPLYLASMKGNLNIVKLLLNADAKISVHDIMVAEWNDHEDISKCLRRHLSLQSGNVQNRA</sequence>
<gene>
    <name evidence="7" type="ORF">MGAL_10B031664</name>
</gene>
<dbReference type="PROSITE" id="PS50088">
    <property type="entry name" value="ANK_REPEAT"/>
    <property type="match status" value="3"/>
</dbReference>
<dbReference type="Pfam" id="PF12796">
    <property type="entry name" value="Ank_2"/>
    <property type="match status" value="2"/>
</dbReference>
<dbReference type="PROSITE" id="PS50297">
    <property type="entry name" value="ANK_REP_REGION"/>
    <property type="match status" value="1"/>
</dbReference>
<evidence type="ECO:0000256" key="1">
    <source>
        <dbReference type="ARBA" id="ARBA00022737"/>
    </source>
</evidence>
<dbReference type="SUPFAM" id="SSF52540">
    <property type="entry name" value="P-loop containing nucleoside triphosphate hydrolases"/>
    <property type="match status" value="2"/>
</dbReference>
<dbReference type="InterPro" id="IPR027417">
    <property type="entry name" value="P-loop_NTPase"/>
</dbReference>
<keyword evidence="4" id="KW-0175">Coiled coil</keyword>
<feature type="repeat" description="ANK" evidence="3">
    <location>
        <begin position="671"/>
        <end position="703"/>
    </location>
</feature>
<feature type="repeat" description="ANK" evidence="3">
    <location>
        <begin position="797"/>
        <end position="829"/>
    </location>
</feature>
<dbReference type="SMART" id="SM00248">
    <property type="entry name" value="ANK"/>
    <property type="match status" value="4"/>
</dbReference>
<evidence type="ECO:0000259" key="5">
    <source>
        <dbReference type="Pfam" id="PF18738"/>
    </source>
</evidence>
<dbReference type="Gene3D" id="1.25.40.20">
    <property type="entry name" value="Ankyrin repeat-containing domain"/>
    <property type="match status" value="2"/>
</dbReference>
<evidence type="ECO:0000256" key="2">
    <source>
        <dbReference type="ARBA" id="ARBA00023043"/>
    </source>
</evidence>
<feature type="coiled-coil region" evidence="4">
    <location>
        <begin position="181"/>
        <end position="221"/>
    </location>
</feature>
<reference evidence="7" key="1">
    <citation type="submission" date="2018-11" db="EMBL/GenBank/DDBJ databases">
        <authorList>
            <person name="Alioto T."/>
            <person name="Alioto T."/>
        </authorList>
    </citation>
    <scope>NUCLEOTIDE SEQUENCE</scope>
</reference>
<dbReference type="InterPro" id="IPR002110">
    <property type="entry name" value="Ankyrin_rpt"/>
</dbReference>